<dbReference type="Gene3D" id="3.40.50.300">
    <property type="entry name" value="P-loop containing nucleotide triphosphate hydrolases"/>
    <property type="match status" value="1"/>
</dbReference>
<reference evidence="5 6" key="1">
    <citation type="submission" date="2018-02" db="EMBL/GenBank/DDBJ databases">
        <title>Draft genome of wild Prunus yedoensis var. nudiflora.</title>
        <authorList>
            <person name="Baek S."/>
            <person name="Kim J.-H."/>
            <person name="Choi K."/>
            <person name="Kim G.-B."/>
            <person name="Cho A."/>
            <person name="Jang H."/>
            <person name="Shin C.-H."/>
            <person name="Yu H.-J."/>
            <person name="Mun J.-H."/>
        </authorList>
    </citation>
    <scope>NUCLEOTIDE SEQUENCE [LARGE SCALE GENOMIC DNA]</scope>
    <source>
        <strain evidence="6">cv. Jeju island</strain>
        <tissue evidence="5">Leaf</tissue>
    </source>
</reference>
<dbReference type="PANTHER" id="PTHR43394:SF16">
    <property type="entry name" value="ABC TRANSPORTER B FAMILY MEMBER 4-LIKE ISOFORM X1"/>
    <property type="match status" value="1"/>
</dbReference>
<evidence type="ECO:0000256" key="2">
    <source>
        <dbReference type="ARBA" id="ARBA00022448"/>
    </source>
</evidence>
<dbReference type="GO" id="GO:0005743">
    <property type="term" value="C:mitochondrial inner membrane"/>
    <property type="evidence" value="ECO:0007669"/>
    <property type="project" value="TreeGrafter"/>
</dbReference>
<dbReference type="EMBL" id="PJQY01001723">
    <property type="protein sequence ID" value="PQQ00257.1"/>
    <property type="molecule type" value="Genomic_DNA"/>
</dbReference>
<dbReference type="Proteomes" id="UP000250321">
    <property type="component" value="Unassembled WGS sequence"/>
</dbReference>
<accession>A0A314Y453</accession>
<dbReference type="InterPro" id="IPR027417">
    <property type="entry name" value="P-loop_NTPase"/>
</dbReference>
<dbReference type="AlphaFoldDB" id="A0A314Y453"/>
<keyword evidence="3" id="KW-0677">Repeat</keyword>
<comment type="caution">
    <text evidence="5">The sequence shown here is derived from an EMBL/GenBank/DDBJ whole genome shotgun (WGS) entry which is preliminary data.</text>
</comment>
<dbReference type="GO" id="GO:0015421">
    <property type="term" value="F:ABC-type oligopeptide transporter activity"/>
    <property type="evidence" value="ECO:0007669"/>
    <property type="project" value="TreeGrafter"/>
</dbReference>
<dbReference type="OrthoDB" id="1164152at2759"/>
<proteinExistence type="inferred from homology"/>
<organism evidence="5 6">
    <name type="scientific">Prunus yedoensis var. nudiflora</name>
    <dbReference type="NCBI Taxonomy" id="2094558"/>
    <lineage>
        <taxon>Eukaryota</taxon>
        <taxon>Viridiplantae</taxon>
        <taxon>Streptophyta</taxon>
        <taxon>Embryophyta</taxon>
        <taxon>Tracheophyta</taxon>
        <taxon>Spermatophyta</taxon>
        <taxon>Magnoliopsida</taxon>
        <taxon>eudicotyledons</taxon>
        <taxon>Gunneridae</taxon>
        <taxon>Pentapetalae</taxon>
        <taxon>rosids</taxon>
        <taxon>fabids</taxon>
        <taxon>Rosales</taxon>
        <taxon>Rosaceae</taxon>
        <taxon>Amygdaloideae</taxon>
        <taxon>Amygdaleae</taxon>
        <taxon>Prunus</taxon>
    </lineage>
</organism>
<protein>
    <submittedName>
        <fullName evidence="5">ABC transporter B family member 11</fullName>
    </submittedName>
</protein>
<evidence type="ECO:0000313" key="5">
    <source>
        <dbReference type="EMBL" id="PQQ00257.1"/>
    </source>
</evidence>
<evidence type="ECO:0000256" key="1">
    <source>
        <dbReference type="ARBA" id="ARBA00007577"/>
    </source>
</evidence>
<evidence type="ECO:0000256" key="3">
    <source>
        <dbReference type="ARBA" id="ARBA00022737"/>
    </source>
</evidence>
<dbReference type="InterPro" id="IPR039421">
    <property type="entry name" value="Type_1_exporter"/>
</dbReference>
<sequence length="59" mass="6126">MVDQTTIVVAHRLSTIKGVDVIAVVKNGVIAEKGKHETLIGIKDGIYASLVALHASASS</sequence>
<keyword evidence="2" id="KW-0813">Transport</keyword>
<dbReference type="STRING" id="2094558.A0A314Y453"/>
<keyword evidence="4" id="KW-0325">Glycoprotein</keyword>
<keyword evidence="6" id="KW-1185">Reference proteome</keyword>
<evidence type="ECO:0000313" key="6">
    <source>
        <dbReference type="Proteomes" id="UP000250321"/>
    </source>
</evidence>
<gene>
    <name evidence="5" type="ORF">Pyn_20432</name>
</gene>
<dbReference type="PANTHER" id="PTHR43394">
    <property type="entry name" value="ATP-DEPENDENT PERMEASE MDL1, MITOCHONDRIAL"/>
    <property type="match status" value="1"/>
</dbReference>
<dbReference type="GO" id="GO:0090374">
    <property type="term" value="P:oligopeptide export from mitochondrion"/>
    <property type="evidence" value="ECO:0007669"/>
    <property type="project" value="TreeGrafter"/>
</dbReference>
<name>A0A314Y453_PRUYE</name>
<evidence type="ECO:0000256" key="4">
    <source>
        <dbReference type="ARBA" id="ARBA00023180"/>
    </source>
</evidence>
<comment type="similarity">
    <text evidence="1">Belongs to the ABC transporter superfamily. ABCB family. Multidrug resistance exporter (TC 3.A.1.201) subfamily.</text>
</comment>
<dbReference type="SUPFAM" id="SSF52540">
    <property type="entry name" value="P-loop containing nucleoside triphosphate hydrolases"/>
    <property type="match status" value="1"/>
</dbReference>